<keyword evidence="1" id="KW-0472">Membrane</keyword>
<reference evidence="2 3" key="1">
    <citation type="submission" date="2023-09" db="EMBL/GenBank/DDBJ databases">
        <title>Description of three actinobacteria isolated from air of manufacturing shop in a pharmaceutical factory.</title>
        <authorList>
            <person name="Zhang D.-F."/>
        </authorList>
    </citation>
    <scope>NUCLEOTIDE SEQUENCE [LARGE SCALE GENOMIC DNA]</scope>
    <source>
        <strain evidence="2 3">LY-0111</strain>
    </source>
</reference>
<keyword evidence="1" id="KW-0812">Transmembrane</keyword>
<dbReference type="EMBL" id="JAVKGR010000001">
    <property type="protein sequence ID" value="MDR8018408.1"/>
    <property type="molecule type" value="Genomic_DNA"/>
</dbReference>
<gene>
    <name evidence="2" type="ORF">RIL96_02340</name>
</gene>
<feature type="transmembrane region" description="Helical" evidence="1">
    <location>
        <begin position="60"/>
        <end position="84"/>
    </location>
</feature>
<dbReference type="RefSeq" id="WP_310547380.1">
    <property type="nucleotide sequence ID" value="NZ_JAVKGR010000001.1"/>
</dbReference>
<comment type="caution">
    <text evidence="2">The sequence shown here is derived from an EMBL/GenBank/DDBJ whole genome shotgun (WGS) entry which is preliminary data.</text>
</comment>
<evidence type="ECO:0000256" key="1">
    <source>
        <dbReference type="SAM" id="Phobius"/>
    </source>
</evidence>
<name>A0ABU2DPH3_9MICC</name>
<feature type="transmembrane region" description="Helical" evidence="1">
    <location>
        <begin position="104"/>
        <end position="127"/>
    </location>
</feature>
<accession>A0ABU2DPH3</accession>
<evidence type="ECO:0000313" key="2">
    <source>
        <dbReference type="EMBL" id="MDR8018408.1"/>
    </source>
</evidence>
<dbReference type="InterPro" id="IPR007165">
    <property type="entry name" value="Phage_holin_4_2"/>
</dbReference>
<feature type="transmembrane region" description="Helical" evidence="1">
    <location>
        <begin position="34"/>
        <end position="53"/>
    </location>
</feature>
<dbReference type="Pfam" id="PF04020">
    <property type="entry name" value="Phage_holin_4_2"/>
    <property type="match status" value="1"/>
</dbReference>
<proteinExistence type="predicted"/>
<keyword evidence="1" id="KW-1133">Transmembrane helix</keyword>
<dbReference type="Proteomes" id="UP001251870">
    <property type="component" value="Unassembled WGS sequence"/>
</dbReference>
<sequence length="136" mass="14130">MRILLATVLNALALGAAAWLIPGIGMTGADTSGGVVLAYLFVGAVFGVVNAVIKPLLSFVAMPITCLTLGLFAVVINAAMLMLTAWLTDLFSGLFGVEFFVHSFFWDAVLGALIVALVSAVLGRFLVTASAAPRTR</sequence>
<dbReference type="PANTHER" id="PTHR37309">
    <property type="entry name" value="SLR0284 PROTEIN"/>
    <property type="match status" value="1"/>
</dbReference>
<evidence type="ECO:0000313" key="3">
    <source>
        <dbReference type="Proteomes" id="UP001251870"/>
    </source>
</evidence>
<protein>
    <submittedName>
        <fullName evidence="2">Phage holin family protein</fullName>
    </submittedName>
</protein>
<dbReference type="PANTHER" id="PTHR37309:SF1">
    <property type="entry name" value="SLR0284 PROTEIN"/>
    <property type="match status" value="1"/>
</dbReference>
<keyword evidence="3" id="KW-1185">Reference proteome</keyword>
<organism evidence="2 3">
    <name type="scientific">Nesterenkonia aerolata</name>
    <dbReference type="NCBI Taxonomy" id="3074079"/>
    <lineage>
        <taxon>Bacteria</taxon>
        <taxon>Bacillati</taxon>
        <taxon>Actinomycetota</taxon>
        <taxon>Actinomycetes</taxon>
        <taxon>Micrococcales</taxon>
        <taxon>Micrococcaceae</taxon>
        <taxon>Nesterenkonia</taxon>
    </lineage>
</organism>